<evidence type="ECO:0000259" key="4">
    <source>
        <dbReference type="Pfam" id="PF00155"/>
    </source>
</evidence>
<dbReference type="GO" id="GO:0009102">
    <property type="term" value="P:biotin biosynthetic process"/>
    <property type="evidence" value="ECO:0007669"/>
    <property type="project" value="TreeGrafter"/>
</dbReference>
<protein>
    <submittedName>
        <fullName evidence="5">8-amino-7-oxononanoate synthase</fullName>
    </submittedName>
</protein>
<evidence type="ECO:0000313" key="6">
    <source>
        <dbReference type="Proteomes" id="UP000016566"/>
    </source>
</evidence>
<dbReference type="InterPro" id="IPR004839">
    <property type="entry name" value="Aminotransferase_I/II_large"/>
</dbReference>
<dbReference type="PANTHER" id="PTHR13693:SF100">
    <property type="entry name" value="8-AMINO-7-OXONONANOATE SYNTHASE"/>
    <property type="match status" value="1"/>
</dbReference>
<comment type="cofactor">
    <cofactor evidence="1">
        <name>pyridoxal 5'-phosphate</name>
        <dbReference type="ChEBI" id="CHEBI:597326"/>
    </cofactor>
</comment>
<dbReference type="Gene3D" id="3.40.640.10">
    <property type="entry name" value="Type I PLP-dependent aspartate aminotransferase-like (Major domain)"/>
    <property type="match status" value="1"/>
</dbReference>
<evidence type="ECO:0000256" key="1">
    <source>
        <dbReference type="ARBA" id="ARBA00001933"/>
    </source>
</evidence>
<gene>
    <name evidence="5" type="ORF">MBELCI_2137</name>
</gene>
<keyword evidence="6" id="KW-1185">Reference proteome</keyword>
<evidence type="ECO:0000313" key="5">
    <source>
        <dbReference type="EMBL" id="GAD56085.1"/>
    </source>
</evidence>
<dbReference type="Gene3D" id="3.90.1150.10">
    <property type="entry name" value="Aspartate Aminotransferase, domain 1"/>
    <property type="match status" value="1"/>
</dbReference>
<accession>U2Z3X0</accession>
<dbReference type="EMBL" id="BATB01000028">
    <property type="protein sequence ID" value="GAD56085.1"/>
    <property type="molecule type" value="Genomic_DNA"/>
</dbReference>
<dbReference type="AlphaFoldDB" id="U2Z3X0"/>
<dbReference type="GO" id="GO:0030170">
    <property type="term" value="F:pyridoxal phosphate binding"/>
    <property type="evidence" value="ECO:0007669"/>
    <property type="project" value="InterPro"/>
</dbReference>
<dbReference type="Proteomes" id="UP000016566">
    <property type="component" value="Unassembled WGS sequence"/>
</dbReference>
<dbReference type="OrthoDB" id="9807157at2"/>
<keyword evidence="3" id="KW-0663">Pyridoxal phosphate</keyword>
<dbReference type="InterPro" id="IPR050087">
    <property type="entry name" value="AON_synthase_class-II"/>
</dbReference>
<dbReference type="InterPro" id="IPR015421">
    <property type="entry name" value="PyrdxlP-dep_Trfase_major"/>
</dbReference>
<dbReference type="SUPFAM" id="SSF53383">
    <property type="entry name" value="PLP-dependent transferases"/>
    <property type="match status" value="1"/>
</dbReference>
<proteinExistence type="predicted"/>
<dbReference type="InterPro" id="IPR015422">
    <property type="entry name" value="PyrdxlP-dep_Trfase_small"/>
</dbReference>
<feature type="domain" description="Aminotransferase class I/classII large" evidence="4">
    <location>
        <begin position="38"/>
        <end position="373"/>
    </location>
</feature>
<organism evidence="5 6">
    <name type="scientific">Limimaricola cinnabarinus LL-001</name>
    <dbReference type="NCBI Taxonomy" id="1337093"/>
    <lineage>
        <taxon>Bacteria</taxon>
        <taxon>Pseudomonadati</taxon>
        <taxon>Pseudomonadota</taxon>
        <taxon>Alphaproteobacteria</taxon>
        <taxon>Rhodobacterales</taxon>
        <taxon>Paracoccaceae</taxon>
        <taxon>Limimaricola</taxon>
    </lineage>
</organism>
<sequence>MSAAASRGRPGFARHADALDALGARGRRRVLMPRLGQDFSSNDYLGLAGSDLLRAAARAALDRGVATGSGGSRLLRGNDAEHEALEAEAAAFFDAPAALYMGAGFPGNVAIFSSLPMQGDLVLHDALVHASAHDGMRLGRAETLSFAHNDADAARDALRGWRAGGGMGRVWIACESLYSMEGDLAPLEDLAAIAVEDGAVLVVDEAHATGLYGDRGQGRAHGLDPSVDIVTLHTCGKALGGAGGLVCADPVLIDTLVNRARNFVFSTAPSPLDAAIMRAALRLMAERPDLRDAAWDNIRHSHDVARRAGFGQFDTQILPVIIGEDAEALVLATALQARGHDVRAIRPPTVPRGTARLRISITPNVASGEIDALFADLSNLRKAAA</sequence>
<dbReference type="GO" id="GO:0008710">
    <property type="term" value="F:8-amino-7-oxononanoate synthase activity"/>
    <property type="evidence" value="ECO:0007669"/>
    <property type="project" value="TreeGrafter"/>
</dbReference>
<dbReference type="PANTHER" id="PTHR13693">
    <property type="entry name" value="CLASS II AMINOTRANSFERASE/8-AMINO-7-OXONONANOATE SYNTHASE"/>
    <property type="match status" value="1"/>
</dbReference>
<reference evidence="5" key="1">
    <citation type="journal article" date="2013" name="Genome Announc.">
        <title>Draft Genome Sequence of Loktanella cinnabarina LL-001T, Isolated from Deep-Sea Floor Sediment.</title>
        <authorList>
            <person name="Nishi S."/>
            <person name="Tsubouchi T."/>
            <person name="Takaki Y."/>
            <person name="Koyanagi R."/>
            <person name="Satoh N."/>
            <person name="Maruyama T."/>
            <person name="Hatada Y."/>
        </authorList>
    </citation>
    <scope>NUCLEOTIDE SEQUENCE [LARGE SCALE GENOMIC DNA]</scope>
    <source>
        <strain evidence="5">LL-001</strain>
    </source>
</reference>
<name>U2Z3X0_9RHOB</name>
<dbReference type="Pfam" id="PF00155">
    <property type="entry name" value="Aminotran_1_2"/>
    <property type="match status" value="1"/>
</dbReference>
<keyword evidence="2" id="KW-0808">Transferase</keyword>
<dbReference type="RefSeq" id="WP_021694186.1">
    <property type="nucleotide sequence ID" value="NZ_BATB01000028.1"/>
</dbReference>
<dbReference type="STRING" id="1337093.MBELCI_2137"/>
<comment type="caution">
    <text evidence="5">The sequence shown here is derived from an EMBL/GenBank/DDBJ whole genome shotgun (WGS) entry which is preliminary data.</text>
</comment>
<dbReference type="InterPro" id="IPR015424">
    <property type="entry name" value="PyrdxlP-dep_Trfase"/>
</dbReference>
<evidence type="ECO:0000256" key="2">
    <source>
        <dbReference type="ARBA" id="ARBA00022679"/>
    </source>
</evidence>
<evidence type="ECO:0000256" key="3">
    <source>
        <dbReference type="ARBA" id="ARBA00022898"/>
    </source>
</evidence>
<dbReference type="eggNOG" id="COG0156">
    <property type="taxonomic scope" value="Bacteria"/>
</dbReference>